<evidence type="ECO:0000256" key="1">
    <source>
        <dbReference type="ARBA" id="ARBA00007734"/>
    </source>
</evidence>
<evidence type="ECO:0000313" key="5">
    <source>
        <dbReference type="EMBL" id="SFM16546.1"/>
    </source>
</evidence>
<evidence type="ECO:0000256" key="3">
    <source>
        <dbReference type="SAM" id="Phobius"/>
    </source>
</evidence>
<protein>
    <submittedName>
        <fullName evidence="5">Transglycosylase SLT domain-containing protein</fullName>
    </submittedName>
</protein>
<dbReference type="SUPFAM" id="SSF53955">
    <property type="entry name" value="Lysozyme-like"/>
    <property type="match status" value="1"/>
</dbReference>
<keyword evidence="3" id="KW-0472">Membrane</keyword>
<dbReference type="PANTHER" id="PTHR37423">
    <property type="entry name" value="SOLUBLE LYTIC MUREIN TRANSGLYCOSYLASE-RELATED"/>
    <property type="match status" value="1"/>
</dbReference>
<feature type="transmembrane region" description="Helical" evidence="3">
    <location>
        <begin position="88"/>
        <end position="110"/>
    </location>
</feature>
<feature type="transmembrane region" description="Helical" evidence="3">
    <location>
        <begin position="122"/>
        <end position="140"/>
    </location>
</feature>
<keyword evidence="3" id="KW-0812">Transmembrane</keyword>
<dbReference type="PANTHER" id="PTHR37423:SF2">
    <property type="entry name" value="MEMBRANE-BOUND LYTIC MUREIN TRANSGLYCOSYLASE C"/>
    <property type="match status" value="1"/>
</dbReference>
<evidence type="ECO:0000259" key="4">
    <source>
        <dbReference type="Pfam" id="PF01464"/>
    </source>
</evidence>
<dbReference type="RefSeq" id="WP_090667383.1">
    <property type="nucleotide sequence ID" value="NZ_FOUF01000008.1"/>
</dbReference>
<feature type="region of interest" description="Disordered" evidence="2">
    <location>
        <begin position="1"/>
        <end position="41"/>
    </location>
</feature>
<dbReference type="InterPro" id="IPR008258">
    <property type="entry name" value="Transglycosylase_SLT_dom_1"/>
</dbReference>
<dbReference type="AlphaFoldDB" id="A0A1I4NM45"/>
<dbReference type="STRING" id="52442.SAMN05421880_10862"/>
<proteinExistence type="inferred from homology"/>
<dbReference type="Proteomes" id="UP000199561">
    <property type="component" value="Unassembled WGS sequence"/>
</dbReference>
<dbReference type="Gene3D" id="1.10.530.10">
    <property type="match status" value="1"/>
</dbReference>
<keyword evidence="3" id="KW-1133">Transmembrane helix</keyword>
<feature type="compositionally biased region" description="Basic and acidic residues" evidence="2">
    <location>
        <begin position="1"/>
        <end position="16"/>
    </location>
</feature>
<feature type="domain" description="Transglycosylase SLT" evidence="4">
    <location>
        <begin position="196"/>
        <end position="295"/>
    </location>
</feature>
<name>A0A1I4NM45_9PROT</name>
<sequence>MDKTVDPSDPKLDPNRPKPVRKRRPVAYSNKSEPRKRLKKPRSGEIKRKFLLISIEILGLGITAVLAIMALLGYSASQFSGTHFFSSLLPFAVGVLVLMLVAFIFLIGWWKLRKWLQGRSELLTPTLSLLFALLTGWLVTHGQLTLAYGNFRTLVGGKEEVGRVTIAHQVYATYRRYGPTQLQRMIDRAQEFQPAIKDAADAFGVDVNLLYGIAATESSFIPRNSHDGGRGLFQITRVPKAAVDQALMRLNAKTIELENPRHNAFLAAATFKHYLTEMKGDLFLALLAYNIGPANGGLRFIMRQYGASDFITIQPYLQTLPRDYPIRVLSYALAFRLWQKEGRLLAYEEGDNALYIQRMGIPGLHTGI</sequence>
<organism evidence="5 6">
    <name type="scientific">Nitrosomonas nitrosa</name>
    <dbReference type="NCBI Taxonomy" id="52442"/>
    <lineage>
        <taxon>Bacteria</taxon>
        <taxon>Pseudomonadati</taxon>
        <taxon>Pseudomonadota</taxon>
        <taxon>Betaproteobacteria</taxon>
        <taxon>Nitrosomonadales</taxon>
        <taxon>Nitrosomonadaceae</taxon>
        <taxon>Nitrosomonas</taxon>
    </lineage>
</organism>
<dbReference type="EMBL" id="FOUF01000008">
    <property type="protein sequence ID" value="SFM16546.1"/>
    <property type="molecule type" value="Genomic_DNA"/>
</dbReference>
<dbReference type="Pfam" id="PF01464">
    <property type="entry name" value="SLT"/>
    <property type="match status" value="1"/>
</dbReference>
<keyword evidence="6" id="KW-1185">Reference proteome</keyword>
<accession>A0A1I4NM45</accession>
<reference evidence="5 6" key="1">
    <citation type="submission" date="2016-10" db="EMBL/GenBank/DDBJ databases">
        <authorList>
            <person name="de Groot N.N."/>
        </authorList>
    </citation>
    <scope>NUCLEOTIDE SEQUENCE [LARGE SCALE GENOMIC DNA]</scope>
    <source>
        <strain evidence="5 6">Nm146</strain>
    </source>
</reference>
<dbReference type="InterPro" id="IPR023346">
    <property type="entry name" value="Lysozyme-like_dom_sf"/>
</dbReference>
<evidence type="ECO:0000313" key="6">
    <source>
        <dbReference type="Proteomes" id="UP000199561"/>
    </source>
</evidence>
<gene>
    <name evidence="5" type="ORF">SAMN05421880_10862</name>
</gene>
<evidence type="ECO:0000256" key="2">
    <source>
        <dbReference type="SAM" id="MobiDB-lite"/>
    </source>
</evidence>
<comment type="similarity">
    <text evidence="1">Belongs to the transglycosylase Slt family.</text>
</comment>
<feature type="transmembrane region" description="Helical" evidence="3">
    <location>
        <begin position="50"/>
        <end position="76"/>
    </location>
</feature>